<name>A0A6F9DAS9_9ASCI</name>
<keyword evidence="2 3" id="KW-0819">tRNA processing</keyword>
<dbReference type="SUPFAM" id="SSF52402">
    <property type="entry name" value="Adenine nucleotide alpha hydrolases-like"/>
    <property type="match status" value="1"/>
</dbReference>
<proteinExistence type="evidence at transcript level"/>
<dbReference type="Pfam" id="PF10288">
    <property type="entry name" value="CTU2"/>
    <property type="match status" value="1"/>
</dbReference>
<dbReference type="UniPathway" id="UPA00988"/>
<dbReference type="InterPro" id="IPR019407">
    <property type="entry name" value="CTU2"/>
</dbReference>
<sequence length="413" mass="45433">MCQVQDGEPVLTKTPVKLSNVCAKCEEKAIIVIGTNGTFCRECFLKYFSHKFRASMGKNPVVRHGDQVLLAYSGGINSSALLHLIQEGSSPNAVRKLKFQTGVIFIDERSVVSDNNSDHYVEEIKQILSSCGFPHYIVKLEDVYDFGDIDESFQDCSGDGNSNEEKLSKLLESAKTLSSKMELISRLRTCLLSLKARALRYDHVFLGETCSRIAVNILSNVALGRGVHIPQDSGFSNSNQIGEKGVNILRPLRDISSKEVVVYNMVSKVQTVFIPNLSTAQKPMCSIQRLTEDFMKNLVAGYPATETTVYRTSNKLKANQSKSVDAAGKNKKCLICCGIIDCAIQVDQVSAVADTALSAAVSNGNHERNGDFSNLFENFGDVDFIASAKQLCYACNVMSKELQTSVNNVWPKY</sequence>
<organism evidence="4">
    <name type="scientific">Phallusia mammillata</name>
    <dbReference type="NCBI Taxonomy" id="59560"/>
    <lineage>
        <taxon>Eukaryota</taxon>
        <taxon>Metazoa</taxon>
        <taxon>Chordata</taxon>
        <taxon>Tunicata</taxon>
        <taxon>Ascidiacea</taxon>
        <taxon>Phlebobranchia</taxon>
        <taxon>Ascidiidae</taxon>
        <taxon>Phallusia</taxon>
    </lineage>
</organism>
<dbReference type="Gene3D" id="3.40.50.620">
    <property type="entry name" value="HUPs"/>
    <property type="match status" value="1"/>
</dbReference>
<dbReference type="PANTHER" id="PTHR20882">
    <property type="entry name" value="CYTOPLASMIC TRNA 2-THIOLATION PROTEIN 2"/>
    <property type="match status" value="1"/>
</dbReference>
<dbReference type="GO" id="GO:0002143">
    <property type="term" value="P:tRNA wobble position uridine thiolation"/>
    <property type="evidence" value="ECO:0007669"/>
    <property type="project" value="TreeGrafter"/>
</dbReference>
<evidence type="ECO:0000313" key="4">
    <source>
        <dbReference type="EMBL" id="CAB3234558.1"/>
    </source>
</evidence>
<comment type="pathway">
    <text evidence="3">tRNA modification; 5-methoxycarbonylmethyl-2-thiouridine-tRNA biosynthesis.</text>
</comment>
<gene>
    <name evidence="4" type="primary">Ctu2</name>
</gene>
<dbReference type="PANTHER" id="PTHR20882:SF14">
    <property type="entry name" value="CYTOPLASMIC TRNA 2-THIOLATION PROTEIN 2"/>
    <property type="match status" value="1"/>
</dbReference>
<comment type="subcellular location">
    <subcellularLocation>
        <location evidence="3">Cytoplasm</location>
    </subcellularLocation>
</comment>
<dbReference type="GO" id="GO:0032447">
    <property type="term" value="P:protein urmylation"/>
    <property type="evidence" value="ECO:0007669"/>
    <property type="project" value="UniProtKB-UniRule"/>
</dbReference>
<dbReference type="AlphaFoldDB" id="A0A6F9DAS9"/>
<evidence type="ECO:0000256" key="1">
    <source>
        <dbReference type="ARBA" id="ARBA00022490"/>
    </source>
</evidence>
<dbReference type="GO" id="GO:0000049">
    <property type="term" value="F:tRNA binding"/>
    <property type="evidence" value="ECO:0007669"/>
    <property type="project" value="InterPro"/>
</dbReference>
<dbReference type="GO" id="GO:0005829">
    <property type="term" value="C:cytosol"/>
    <property type="evidence" value="ECO:0007669"/>
    <property type="project" value="TreeGrafter"/>
</dbReference>
<evidence type="ECO:0000256" key="3">
    <source>
        <dbReference type="HAMAP-Rule" id="MF_03054"/>
    </source>
</evidence>
<dbReference type="HAMAP" id="MF_03054">
    <property type="entry name" value="CTU2"/>
    <property type="match status" value="1"/>
</dbReference>
<comment type="function">
    <text evidence="3">Plays a central role in 2-thiolation of mcm(5)S(2)U at tRNA wobble positions of tRNA(Lys), tRNA(Glu) and tRNA(Gln). May act by forming a heterodimer with NCS6/CTU1 that ligates sulfur from thiocarboxylated URM1 onto the uridine of tRNAs at wobble position.</text>
</comment>
<keyword evidence="1 3" id="KW-0963">Cytoplasm</keyword>
<dbReference type="InterPro" id="IPR014729">
    <property type="entry name" value="Rossmann-like_a/b/a_fold"/>
</dbReference>
<dbReference type="EMBL" id="LR784244">
    <property type="protein sequence ID" value="CAB3234558.1"/>
    <property type="molecule type" value="mRNA"/>
</dbReference>
<dbReference type="GO" id="GO:0016783">
    <property type="term" value="F:sulfurtransferase activity"/>
    <property type="evidence" value="ECO:0007669"/>
    <property type="project" value="TreeGrafter"/>
</dbReference>
<reference evidence="4" key="1">
    <citation type="submission" date="2020-04" db="EMBL/GenBank/DDBJ databases">
        <authorList>
            <person name="Neveu A P."/>
        </authorList>
    </citation>
    <scope>NUCLEOTIDE SEQUENCE</scope>
    <source>
        <tissue evidence="4">Whole embryo</tissue>
    </source>
</reference>
<protein>
    <recommendedName>
        <fullName evidence="3">Cytoplasmic tRNA 2-thiolation protein 2</fullName>
    </recommendedName>
</protein>
<evidence type="ECO:0000256" key="2">
    <source>
        <dbReference type="ARBA" id="ARBA00022694"/>
    </source>
</evidence>
<accession>A0A6F9DAS9</accession>
<dbReference type="GO" id="GO:0016779">
    <property type="term" value="F:nucleotidyltransferase activity"/>
    <property type="evidence" value="ECO:0007669"/>
    <property type="project" value="UniProtKB-UniRule"/>
</dbReference>
<comment type="similarity">
    <text evidence="3">Belongs to the CTU2/NCS2 family.</text>
</comment>